<comment type="caution">
    <text evidence="2">The sequence shown here is derived from an EMBL/GenBank/DDBJ whole genome shotgun (WGS) entry which is preliminary data.</text>
</comment>
<evidence type="ECO:0000313" key="2">
    <source>
        <dbReference type="EMBL" id="MFC6088572.1"/>
    </source>
</evidence>
<proteinExistence type="predicted"/>
<dbReference type="RefSeq" id="WP_380633380.1">
    <property type="nucleotide sequence ID" value="NZ_JBHSQO010000003.1"/>
</dbReference>
<gene>
    <name evidence="2" type="ORF">ACFP3R_04755</name>
</gene>
<dbReference type="Proteomes" id="UP001596220">
    <property type="component" value="Unassembled WGS sequence"/>
</dbReference>
<evidence type="ECO:0000313" key="3">
    <source>
        <dbReference type="Proteomes" id="UP001596220"/>
    </source>
</evidence>
<dbReference type="EMBL" id="JBHSQO010000003">
    <property type="protein sequence ID" value="MFC6088572.1"/>
    <property type="molecule type" value="Genomic_DNA"/>
</dbReference>
<accession>A0ABW1P1P0</accession>
<evidence type="ECO:0000256" key="1">
    <source>
        <dbReference type="SAM" id="MobiDB-lite"/>
    </source>
</evidence>
<sequence length="104" mass="11135">MFQLLVYPMPDDRTSARTDDLCHREDVAYADRSRRAGVGCELLEVLAPTTGSTRSRAGRGSRGASRTRGSRRRPTGSASVAGPAADPADRRTRPGGRYGRAGTT</sequence>
<name>A0ABW1P1P0_9PSEU</name>
<organism evidence="2 3">
    <name type="scientific">Saccharothrix lopnurensis</name>
    <dbReference type="NCBI Taxonomy" id="1670621"/>
    <lineage>
        <taxon>Bacteria</taxon>
        <taxon>Bacillati</taxon>
        <taxon>Actinomycetota</taxon>
        <taxon>Actinomycetes</taxon>
        <taxon>Pseudonocardiales</taxon>
        <taxon>Pseudonocardiaceae</taxon>
        <taxon>Saccharothrix</taxon>
    </lineage>
</organism>
<reference evidence="3" key="1">
    <citation type="journal article" date="2019" name="Int. J. Syst. Evol. Microbiol.">
        <title>The Global Catalogue of Microorganisms (GCM) 10K type strain sequencing project: providing services to taxonomists for standard genome sequencing and annotation.</title>
        <authorList>
            <consortium name="The Broad Institute Genomics Platform"/>
            <consortium name="The Broad Institute Genome Sequencing Center for Infectious Disease"/>
            <person name="Wu L."/>
            <person name="Ma J."/>
        </authorList>
    </citation>
    <scope>NUCLEOTIDE SEQUENCE [LARGE SCALE GENOMIC DNA]</scope>
    <source>
        <strain evidence="3">CGMCC 4.7246</strain>
    </source>
</reference>
<keyword evidence="3" id="KW-1185">Reference proteome</keyword>
<protein>
    <submittedName>
        <fullName evidence="2">Uncharacterized protein</fullName>
    </submittedName>
</protein>
<feature type="region of interest" description="Disordered" evidence="1">
    <location>
        <begin position="46"/>
        <end position="104"/>
    </location>
</feature>